<evidence type="ECO:0000256" key="16">
    <source>
        <dbReference type="SAM" id="MobiDB-lite"/>
    </source>
</evidence>
<evidence type="ECO:0000256" key="10">
    <source>
        <dbReference type="ARBA" id="ARBA00022786"/>
    </source>
</evidence>
<evidence type="ECO:0000313" key="19">
    <source>
        <dbReference type="Proteomes" id="UP000813824"/>
    </source>
</evidence>
<keyword evidence="13" id="KW-0238">DNA-binding</keyword>
<keyword evidence="8" id="KW-0597">Phosphoprotein</keyword>
<evidence type="ECO:0000256" key="1">
    <source>
        <dbReference type="ARBA" id="ARBA00004123"/>
    </source>
</evidence>
<evidence type="ECO:0000256" key="15">
    <source>
        <dbReference type="ARBA" id="ARBA00023242"/>
    </source>
</evidence>
<dbReference type="GO" id="GO:0000781">
    <property type="term" value="C:chromosome, telomeric region"/>
    <property type="evidence" value="ECO:0007669"/>
    <property type="project" value="UniProtKB-SubCell"/>
</dbReference>
<dbReference type="Pfam" id="PF02845">
    <property type="entry name" value="CUE"/>
    <property type="match status" value="1"/>
</dbReference>
<dbReference type="InterPro" id="IPR041803">
    <property type="entry name" value="DEF1_CUE"/>
</dbReference>
<feature type="compositionally biased region" description="Polar residues" evidence="16">
    <location>
        <begin position="870"/>
        <end position="879"/>
    </location>
</feature>
<evidence type="ECO:0000256" key="8">
    <source>
        <dbReference type="ARBA" id="ARBA00022553"/>
    </source>
</evidence>
<comment type="caution">
    <text evidence="18">The sequence shown here is derived from an EMBL/GenBank/DDBJ whole genome shotgun (WGS) entry which is preliminary data.</text>
</comment>
<keyword evidence="6" id="KW-0158">Chromosome</keyword>
<keyword evidence="15" id="KW-0539">Nucleus</keyword>
<dbReference type="PROSITE" id="PS51140">
    <property type="entry name" value="CUE"/>
    <property type="match status" value="1"/>
</dbReference>
<keyword evidence="12" id="KW-0779">Telomere</keyword>
<feature type="compositionally biased region" description="Basic and acidic residues" evidence="16">
    <location>
        <begin position="88"/>
        <end position="98"/>
    </location>
</feature>
<evidence type="ECO:0000256" key="13">
    <source>
        <dbReference type="ARBA" id="ARBA00023125"/>
    </source>
</evidence>
<dbReference type="InterPro" id="IPR009060">
    <property type="entry name" value="UBA-like_sf"/>
</dbReference>
<feature type="compositionally biased region" description="Basic residues" evidence="16">
    <location>
        <begin position="547"/>
        <end position="556"/>
    </location>
</feature>
<dbReference type="Proteomes" id="UP000813824">
    <property type="component" value="Unassembled WGS sequence"/>
</dbReference>
<evidence type="ECO:0000256" key="5">
    <source>
        <dbReference type="ARBA" id="ARBA00020536"/>
    </source>
</evidence>
<proteinExistence type="inferred from homology"/>
<keyword evidence="10" id="KW-0833">Ubl conjugation pathway</keyword>
<evidence type="ECO:0000256" key="4">
    <source>
        <dbReference type="ARBA" id="ARBA00005491"/>
    </source>
</evidence>
<feature type="compositionally biased region" description="Polar residues" evidence="16">
    <location>
        <begin position="841"/>
        <end position="860"/>
    </location>
</feature>
<keyword evidence="7" id="KW-0963">Cytoplasm</keyword>
<feature type="compositionally biased region" description="Gly residues" evidence="16">
    <location>
        <begin position="99"/>
        <end position="115"/>
    </location>
</feature>
<keyword evidence="19" id="KW-1185">Reference proteome</keyword>
<dbReference type="PANTHER" id="PTHR16308">
    <property type="entry name" value="UBIQUITIN ASSOCIATED PROTEIN 2-LIKE/LINGERER"/>
    <property type="match status" value="1"/>
</dbReference>
<evidence type="ECO:0000256" key="9">
    <source>
        <dbReference type="ARBA" id="ARBA00022763"/>
    </source>
</evidence>
<feature type="region of interest" description="Disordered" evidence="16">
    <location>
        <begin position="686"/>
        <end position="750"/>
    </location>
</feature>
<dbReference type="GO" id="GO:0003677">
    <property type="term" value="F:DNA binding"/>
    <property type="evidence" value="ECO:0007669"/>
    <property type="project" value="UniProtKB-KW"/>
</dbReference>
<comment type="similarity">
    <text evidence="4">Belongs to the DEF1 family.</text>
</comment>
<feature type="compositionally biased region" description="Low complexity" evidence="16">
    <location>
        <begin position="790"/>
        <end position="800"/>
    </location>
</feature>
<name>A0A8K0UGC9_9AGAR</name>
<feature type="compositionally biased region" description="Low complexity" evidence="16">
    <location>
        <begin position="940"/>
        <end position="965"/>
    </location>
</feature>
<feature type="compositionally biased region" description="Low complexity" evidence="16">
    <location>
        <begin position="712"/>
        <end position="735"/>
    </location>
</feature>
<keyword evidence="14" id="KW-0234">DNA repair</keyword>
<feature type="region of interest" description="Disordered" evidence="16">
    <location>
        <begin position="778"/>
        <end position="992"/>
    </location>
</feature>
<dbReference type="OrthoDB" id="5396806at2759"/>
<sequence>MYKSSNFRRPQQASDAPTSKYSAQINQLQELFPNWTPEDLQSVLSEVNGDVQLAATHITEGRVQQWDSVTHKKDKKAITPSNSQSKDLGNRERGEFRGARGGRGGRGGPGRGGAARGAFARGGHHETNGRHAKPAASQSTDSVSASTKPADATAPDAAATDSAPTPADATTSTDSAADASPWGTPAPSSTALESSTPSAWGATAPTNGVASHPSAPSQVPVSAKTATKTPATSKMSWAQIARPQEKPTPPPPASAPAAPVPVAPTPAPARQEPIPQRAPTPPPEPVEEPLQTGWEEPTTVQAPTWDDEPSSKPPTSAWTTTQEPLAAEESKPKEEETVASPPQPEPVPVLSALPAQLQQKTEPAAPAPQKPLTPAAHTRPTSSAAHRHSAKFKTDQAVVMPSGSFGTVEKIGMQFGSLGLGGDEVDETPAPVSEAPAPASVVEAPTPAAAQSALHISTPAPEPSAPVTVAQPTPNGTASSLLQQVLPQQQQQHPIPSLAAVSQTQQPAAPLSQQSAQPAPSAASSISPYSHQPSQTSAVQQQQPSHAGHHAPHQHATHQTPLHSQQHHYVQHGLPTHAETAQGQQQPHSAQSPQGQQQQNVAHSSFFRQQEAQAPYFHAPTPPVPSTQSQESPYGSFGQLGGQLGANQIAHQTQANHLSGFNQGEYGYADNQRTFYDSYSGGPGFNNRNVLGHEDIKGLPGAPQQTHSAPGLAPSNSQPSQQLPQSAQSGTQSQPGGQGPQQYPPPLPYYYPFPQNQYYGAPYNSGYSVPQPFVKYPTVFQGPPGPQSAPSPAAKQGPSAVQPQSPYGQGLYGQQHPSNAYDEIGYQQHSQHSHGHSVSSIPSNEYSKHQQLYGSSTQGMQGFMGLGQSAGPTPNSQLGQRGGTGGSPEASYKPYGTNVGVKDVSSGVGVGQGGVGQGPQGRGGVQPQQQGSFYSAQRFASSAAGAPPAAQNQHQQPQGQGPQAHLGYPQGASEVNGFYSYQQGQGGQRYWQ</sequence>
<dbReference type="GO" id="GO:0005737">
    <property type="term" value="C:cytoplasm"/>
    <property type="evidence" value="ECO:0007669"/>
    <property type="project" value="UniProtKB-SubCell"/>
</dbReference>
<keyword evidence="11" id="KW-0832">Ubl conjugation</keyword>
<dbReference type="GO" id="GO:0005634">
    <property type="term" value="C:nucleus"/>
    <property type="evidence" value="ECO:0007669"/>
    <property type="project" value="UniProtKB-SubCell"/>
</dbReference>
<dbReference type="GO" id="GO:0043130">
    <property type="term" value="F:ubiquitin binding"/>
    <property type="evidence" value="ECO:0007669"/>
    <property type="project" value="InterPro"/>
</dbReference>
<feature type="compositionally biased region" description="Low complexity" evidence="16">
    <location>
        <begin position="428"/>
        <end position="450"/>
    </location>
</feature>
<evidence type="ECO:0000256" key="11">
    <source>
        <dbReference type="ARBA" id="ARBA00022843"/>
    </source>
</evidence>
<dbReference type="CDD" id="cd14368">
    <property type="entry name" value="CUE_DEF1_like"/>
    <property type="match status" value="1"/>
</dbReference>
<evidence type="ECO:0000256" key="12">
    <source>
        <dbReference type="ARBA" id="ARBA00022895"/>
    </source>
</evidence>
<gene>
    <name evidence="18" type="ORF">BXZ70DRAFT_995125</name>
</gene>
<keyword evidence="9" id="KW-0227">DNA damage</keyword>
<evidence type="ECO:0000313" key="18">
    <source>
        <dbReference type="EMBL" id="KAH8084871.1"/>
    </source>
</evidence>
<dbReference type="InterPro" id="IPR051833">
    <property type="entry name" value="TC-DDR_regulator"/>
</dbReference>
<accession>A0A8K0UGC9</accession>
<feature type="compositionally biased region" description="Low complexity" evidence="16">
    <location>
        <begin position="222"/>
        <end position="236"/>
    </location>
</feature>
<dbReference type="SUPFAM" id="SSF46934">
    <property type="entry name" value="UBA-like"/>
    <property type="match status" value="1"/>
</dbReference>
<feature type="compositionally biased region" description="Gly residues" evidence="16">
    <location>
        <begin position="908"/>
        <end position="924"/>
    </location>
</feature>
<feature type="compositionally biased region" description="Low complexity" evidence="16">
    <location>
        <begin position="479"/>
        <end position="546"/>
    </location>
</feature>
<evidence type="ECO:0000256" key="14">
    <source>
        <dbReference type="ARBA" id="ARBA00023204"/>
    </source>
</evidence>
<dbReference type="AlphaFoldDB" id="A0A8K0UGC9"/>
<feature type="compositionally biased region" description="Low complexity" evidence="16">
    <location>
        <begin position="144"/>
        <end position="181"/>
    </location>
</feature>
<dbReference type="EMBL" id="JAEVFJ010000045">
    <property type="protein sequence ID" value="KAH8084871.1"/>
    <property type="molecule type" value="Genomic_DNA"/>
</dbReference>
<dbReference type="GO" id="GO:0006281">
    <property type="term" value="P:DNA repair"/>
    <property type="evidence" value="ECO:0007669"/>
    <property type="project" value="UniProtKB-KW"/>
</dbReference>
<feature type="compositionally biased region" description="Polar residues" evidence="16">
    <location>
        <begin position="313"/>
        <end position="323"/>
    </location>
</feature>
<protein>
    <recommendedName>
        <fullName evidence="5">RNA polymerase II degradation factor 1</fullName>
    </recommendedName>
</protein>
<evidence type="ECO:0000256" key="3">
    <source>
        <dbReference type="ARBA" id="ARBA00004574"/>
    </source>
</evidence>
<dbReference type="PANTHER" id="PTHR16308:SF13">
    <property type="entry name" value="PROTEIN LINGERER"/>
    <property type="match status" value="1"/>
</dbReference>
<dbReference type="InterPro" id="IPR003892">
    <property type="entry name" value="CUE"/>
</dbReference>
<evidence type="ECO:0000256" key="2">
    <source>
        <dbReference type="ARBA" id="ARBA00004496"/>
    </source>
</evidence>
<feature type="region of interest" description="Disordered" evidence="16">
    <location>
        <begin position="1"/>
        <end position="21"/>
    </location>
</feature>
<feature type="compositionally biased region" description="Pro residues" evidence="16">
    <location>
        <begin position="246"/>
        <end position="267"/>
    </location>
</feature>
<reference evidence="18" key="1">
    <citation type="journal article" date="2021" name="New Phytol.">
        <title>Evolutionary innovations through gain and loss of genes in the ectomycorrhizal Boletales.</title>
        <authorList>
            <person name="Wu G."/>
            <person name="Miyauchi S."/>
            <person name="Morin E."/>
            <person name="Kuo A."/>
            <person name="Drula E."/>
            <person name="Varga T."/>
            <person name="Kohler A."/>
            <person name="Feng B."/>
            <person name="Cao Y."/>
            <person name="Lipzen A."/>
            <person name="Daum C."/>
            <person name="Hundley H."/>
            <person name="Pangilinan J."/>
            <person name="Johnson J."/>
            <person name="Barry K."/>
            <person name="LaButti K."/>
            <person name="Ng V."/>
            <person name="Ahrendt S."/>
            <person name="Min B."/>
            <person name="Choi I.G."/>
            <person name="Park H."/>
            <person name="Plett J.M."/>
            <person name="Magnuson J."/>
            <person name="Spatafora J.W."/>
            <person name="Nagy L.G."/>
            <person name="Henrissat B."/>
            <person name="Grigoriev I.V."/>
            <person name="Yang Z.L."/>
            <person name="Xu J."/>
            <person name="Martin F.M."/>
        </authorList>
    </citation>
    <scope>NUCLEOTIDE SEQUENCE</scope>
    <source>
        <strain evidence="18">KKN 215</strain>
    </source>
</reference>
<evidence type="ECO:0000259" key="17">
    <source>
        <dbReference type="PROSITE" id="PS51140"/>
    </source>
</evidence>
<feature type="compositionally biased region" description="Polar residues" evidence="16">
    <location>
        <begin position="600"/>
        <end position="612"/>
    </location>
</feature>
<feature type="region of interest" description="Disordered" evidence="16">
    <location>
        <begin position="65"/>
        <end position="397"/>
    </location>
</feature>
<evidence type="ECO:0000256" key="7">
    <source>
        <dbReference type="ARBA" id="ARBA00022490"/>
    </source>
</evidence>
<feature type="compositionally biased region" description="Polar residues" evidence="16">
    <location>
        <begin position="186"/>
        <end position="220"/>
    </location>
</feature>
<feature type="region of interest" description="Disordered" evidence="16">
    <location>
        <begin position="419"/>
        <end position="642"/>
    </location>
</feature>
<organism evidence="18 19">
    <name type="scientific">Cristinia sonorae</name>
    <dbReference type="NCBI Taxonomy" id="1940300"/>
    <lineage>
        <taxon>Eukaryota</taxon>
        <taxon>Fungi</taxon>
        <taxon>Dikarya</taxon>
        <taxon>Basidiomycota</taxon>
        <taxon>Agaricomycotina</taxon>
        <taxon>Agaricomycetes</taxon>
        <taxon>Agaricomycetidae</taxon>
        <taxon>Agaricales</taxon>
        <taxon>Pleurotineae</taxon>
        <taxon>Stephanosporaceae</taxon>
        <taxon>Cristinia</taxon>
    </lineage>
</organism>
<comment type="subcellular location">
    <subcellularLocation>
        <location evidence="3">Chromosome</location>
        <location evidence="3">Telomere</location>
    </subcellularLocation>
    <subcellularLocation>
        <location evidence="2">Cytoplasm</location>
    </subcellularLocation>
    <subcellularLocation>
        <location evidence="1">Nucleus</location>
    </subcellularLocation>
</comment>
<feature type="compositionally biased region" description="Low complexity" evidence="16">
    <location>
        <begin position="581"/>
        <end position="599"/>
    </location>
</feature>
<feature type="domain" description="CUE" evidence="17">
    <location>
        <begin position="20"/>
        <end position="63"/>
    </location>
</feature>
<evidence type="ECO:0000256" key="6">
    <source>
        <dbReference type="ARBA" id="ARBA00022454"/>
    </source>
</evidence>